<dbReference type="InterPro" id="IPR026278">
    <property type="entry name" value="KhtT"/>
</dbReference>
<dbReference type="Gene3D" id="3.30.70.1450">
    <property type="entry name" value="Regulator of K+ conductance, C-terminal domain"/>
    <property type="match status" value="1"/>
</dbReference>
<evidence type="ECO:0000259" key="1">
    <source>
        <dbReference type="PROSITE" id="PS51202"/>
    </source>
</evidence>
<dbReference type="InterPro" id="IPR058776">
    <property type="entry name" value="KhtT-like_N"/>
</dbReference>
<reference evidence="2" key="1">
    <citation type="submission" date="2023-11" db="EMBL/GenBank/DDBJ databases">
        <title>Scrofimicrobium hongkongense sp. nov., isolated from a patient with peritonitis.</title>
        <authorList>
            <person name="Lao H.Y."/>
            <person name="Wong A.Y.P."/>
            <person name="Ng T.L."/>
            <person name="Wong R.Y.L."/>
            <person name="Yau M.C.Y."/>
            <person name="Lam J.Y.W."/>
            <person name="Siu G.K.H."/>
        </authorList>
    </citation>
    <scope>NUCLEOTIDE SEQUENCE</scope>
    <source>
        <strain evidence="2">R131</strain>
    </source>
</reference>
<dbReference type="EMBL" id="CP138335">
    <property type="protein sequence ID" value="XBW07496.1"/>
    <property type="molecule type" value="Genomic_DNA"/>
</dbReference>
<dbReference type="PROSITE" id="PS51202">
    <property type="entry name" value="RCK_C"/>
    <property type="match status" value="1"/>
</dbReference>
<dbReference type="PANTHER" id="PTHR30445">
    <property type="entry name" value="K(+)_H(+) ANTIPORTER SUBUNIT KHTT"/>
    <property type="match status" value="1"/>
</dbReference>
<accession>A0AAU7V508</accession>
<organism evidence="2">
    <name type="scientific">Scrofimicrobium appendicitidis</name>
    <dbReference type="NCBI Taxonomy" id="3079930"/>
    <lineage>
        <taxon>Bacteria</taxon>
        <taxon>Bacillati</taxon>
        <taxon>Actinomycetota</taxon>
        <taxon>Actinomycetes</taxon>
        <taxon>Actinomycetales</taxon>
        <taxon>Actinomycetaceae</taxon>
        <taxon>Scrofimicrobium</taxon>
    </lineage>
</organism>
<dbReference type="GO" id="GO:0006813">
    <property type="term" value="P:potassium ion transport"/>
    <property type="evidence" value="ECO:0007669"/>
    <property type="project" value="InterPro"/>
</dbReference>
<dbReference type="Pfam" id="PF25991">
    <property type="entry name" value="KhtT_N"/>
    <property type="match status" value="1"/>
</dbReference>
<name>A0AAU7V508_9ACTO</name>
<dbReference type="RefSeq" id="WP_350257702.1">
    <property type="nucleotide sequence ID" value="NZ_CP138335.1"/>
</dbReference>
<dbReference type="InterPro" id="IPR036721">
    <property type="entry name" value="RCK_C_sf"/>
</dbReference>
<dbReference type="PANTHER" id="PTHR30445:SF8">
    <property type="entry name" value="K(+)_H(+) ANTIPORTER SUBUNIT KHTT"/>
    <property type="match status" value="1"/>
</dbReference>
<proteinExistence type="predicted"/>
<protein>
    <submittedName>
        <fullName evidence="2">TrkA C-terminal domain-containing protein</fullName>
    </submittedName>
</protein>
<gene>
    <name evidence="2" type="ORF">SAC06_07565</name>
</gene>
<dbReference type="Pfam" id="PF02080">
    <property type="entry name" value="TrkA_C"/>
    <property type="match status" value="1"/>
</dbReference>
<evidence type="ECO:0000313" key="2">
    <source>
        <dbReference type="EMBL" id="XBW07496.1"/>
    </source>
</evidence>
<dbReference type="GO" id="GO:0008324">
    <property type="term" value="F:monoatomic cation transmembrane transporter activity"/>
    <property type="evidence" value="ECO:0007669"/>
    <property type="project" value="InterPro"/>
</dbReference>
<dbReference type="AlphaFoldDB" id="A0AAU7V508"/>
<dbReference type="KEGG" id="sapp:SAC06_07565"/>
<dbReference type="SUPFAM" id="SSF116726">
    <property type="entry name" value="TrkA C-terminal domain-like"/>
    <property type="match status" value="1"/>
</dbReference>
<dbReference type="PIRSF" id="PIRSF005028">
    <property type="entry name" value="KhtT"/>
    <property type="match status" value="1"/>
</dbReference>
<dbReference type="InterPro" id="IPR050144">
    <property type="entry name" value="AAE_transporter"/>
</dbReference>
<feature type="domain" description="RCK C-terminal" evidence="1">
    <location>
        <begin position="78"/>
        <end position="162"/>
    </location>
</feature>
<dbReference type="InterPro" id="IPR006037">
    <property type="entry name" value="RCK_C"/>
</dbReference>
<sequence length="163" mass="17535">MAQIEINQEALPGIGLRDDFVTERGRRVGVISHRDGRRDLLVYAREDPDSCSETLTLSADEADALAELLGTRRVVERLASISEQVESLQSASVTVAQDSVLVGKTLNEVRVRARTGAAIVAVWRHQLVTVSPPSDFSIQAGDKFILIGTAEALGAAEHLFNGG</sequence>